<proteinExistence type="predicted"/>
<sequence length="134" mass="15155">MITVHELHLFFSPTRYELQWAAADATDGDEHLLALLLMLMLMLMLKSYQRMGCFPAPEEVPERVLELLLEEGWTIEPQDLAHISPCLTERINRFGAYSIHELGIQPDVYGPKLDVDFTPLRGDEPAAEGFSQAA</sequence>
<gene>
    <name evidence="1" type="ORF">FH965_39710</name>
</gene>
<dbReference type="AlphaFoldDB" id="A0A516RMF1"/>
<dbReference type="Proteomes" id="UP000316806">
    <property type="component" value="Chromosome"/>
</dbReference>
<protein>
    <submittedName>
        <fullName evidence="1">Uncharacterized protein</fullName>
    </submittedName>
</protein>
<evidence type="ECO:0000313" key="1">
    <source>
        <dbReference type="EMBL" id="QDQ16818.1"/>
    </source>
</evidence>
<dbReference type="EMBL" id="CP040916">
    <property type="protein sequence ID" value="QDQ16818.1"/>
    <property type="molecule type" value="Genomic_DNA"/>
</dbReference>
<organism evidence="1 2">
    <name type="scientific">Streptomyces spectabilis</name>
    <dbReference type="NCBI Taxonomy" id="68270"/>
    <lineage>
        <taxon>Bacteria</taxon>
        <taxon>Bacillati</taxon>
        <taxon>Actinomycetota</taxon>
        <taxon>Actinomycetes</taxon>
        <taxon>Kitasatosporales</taxon>
        <taxon>Streptomycetaceae</taxon>
        <taxon>Streptomyces</taxon>
    </lineage>
</organism>
<reference evidence="1 2" key="1">
    <citation type="journal article" date="2019" name="J. Ind. Microbiol. Biotechnol.">
        <title>The complete genomic sequence of Streptomyces spectabilis NRRL-2792 and identification of secondary metabolite biosynthetic gene clusters.</title>
        <authorList>
            <person name="Sinha A."/>
            <person name="Phillips-Salemka S."/>
            <person name="Niraula T.A."/>
            <person name="Short K.A."/>
            <person name="Niraula N.P."/>
        </authorList>
    </citation>
    <scope>NUCLEOTIDE SEQUENCE [LARGE SCALE GENOMIC DNA]</scope>
    <source>
        <strain evidence="1 2">NRRL 2792</strain>
    </source>
</reference>
<accession>A0A516RMF1</accession>
<name>A0A516RMF1_STRST</name>
<evidence type="ECO:0000313" key="2">
    <source>
        <dbReference type="Proteomes" id="UP000316806"/>
    </source>
</evidence>